<dbReference type="RefSeq" id="WP_321552633.1">
    <property type="nucleotide sequence ID" value="NZ_JAXIVU010000002.1"/>
</dbReference>
<feature type="signal peptide" evidence="2">
    <location>
        <begin position="1"/>
        <end position="26"/>
    </location>
</feature>
<evidence type="ECO:0000256" key="2">
    <source>
        <dbReference type="SAM" id="SignalP"/>
    </source>
</evidence>
<keyword evidence="4" id="KW-1185">Reference proteome</keyword>
<dbReference type="InterPro" id="IPR021356">
    <property type="entry name" value="Integr_conj_element_PFL4702"/>
</dbReference>
<reference evidence="3 4" key="1">
    <citation type="submission" date="2023-12" db="EMBL/GenBank/DDBJ databases">
        <title>Denitrificimonas halotolerans sp. nov.,a novel species isolated from landfill leachate.</title>
        <authorList>
            <person name="Wang S."/>
        </authorList>
    </citation>
    <scope>NUCLEOTIDE SEQUENCE [LARGE SCALE GENOMIC DNA]</scope>
    <source>
        <strain evidence="3 4">JX-1</strain>
    </source>
</reference>
<evidence type="ECO:0000313" key="3">
    <source>
        <dbReference type="EMBL" id="MDY7218541.1"/>
    </source>
</evidence>
<accession>A0ABU5GNM6</accession>
<proteinExistence type="predicted"/>
<gene>
    <name evidence="3" type="ORF">TOI97_02950</name>
</gene>
<feature type="transmembrane region" description="Helical" evidence="1">
    <location>
        <begin position="54"/>
        <end position="75"/>
    </location>
</feature>
<protein>
    <submittedName>
        <fullName evidence="3">TIGR03745 family integrating conjugative element membrane protein</fullName>
    </submittedName>
</protein>
<keyword evidence="1" id="KW-0812">Transmembrane</keyword>
<dbReference type="NCBIfam" id="TIGR03745">
    <property type="entry name" value="conj_TIGR03745"/>
    <property type="match status" value="1"/>
</dbReference>
<dbReference type="Pfam" id="PF11190">
    <property type="entry name" value="DUF2976"/>
    <property type="match status" value="1"/>
</dbReference>
<organism evidence="3 4">
    <name type="scientific">Denitrificimonas halotolerans</name>
    <dbReference type="NCBI Taxonomy" id="3098930"/>
    <lineage>
        <taxon>Bacteria</taxon>
        <taxon>Pseudomonadati</taxon>
        <taxon>Pseudomonadota</taxon>
        <taxon>Gammaproteobacteria</taxon>
        <taxon>Pseudomonadales</taxon>
        <taxon>Pseudomonadaceae</taxon>
        <taxon>Denitrificimonas</taxon>
    </lineage>
</organism>
<name>A0ABU5GNM6_9GAMM</name>
<sequence>MLKILQKVKATAGNTLLMLFCSIATAPVFANGGSFGGVDAKEFLKDAKGTAGQGFNFAGLVVAALGFLGVAYYAIAVFSEVQKGKKTWTDFGAVALVGAIMLVVVFWMLGKMGGISALTGINAQ</sequence>
<keyword evidence="1" id="KW-0472">Membrane</keyword>
<evidence type="ECO:0000256" key="1">
    <source>
        <dbReference type="SAM" id="Phobius"/>
    </source>
</evidence>
<keyword evidence="1" id="KW-1133">Transmembrane helix</keyword>
<dbReference type="EMBL" id="JAXIVU010000002">
    <property type="protein sequence ID" value="MDY7218541.1"/>
    <property type="molecule type" value="Genomic_DNA"/>
</dbReference>
<keyword evidence="2" id="KW-0732">Signal</keyword>
<feature type="chain" id="PRO_5045686569" evidence="2">
    <location>
        <begin position="27"/>
        <end position="124"/>
    </location>
</feature>
<evidence type="ECO:0000313" key="4">
    <source>
        <dbReference type="Proteomes" id="UP001294570"/>
    </source>
</evidence>
<comment type="caution">
    <text evidence="3">The sequence shown here is derived from an EMBL/GenBank/DDBJ whole genome shotgun (WGS) entry which is preliminary data.</text>
</comment>
<dbReference type="Proteomes" id="UP001294570">
    <property type="component" value="Unassembled WGS sequence"/>
</dbReference>
<feature type="transmembrane region" description="Helical" evidence="1">
    <location>
        <begin position="87"/>
        <end position="109"/>
    </location>
</feature>